<dbReference type="InterPro" id="IPR000811">
    <property type="entry name" value="Glyco_trans_35"/>
</dbReference>
<keyword evidence="2" id="KW-0119">Carbohydrate metabolism</keyword>
<dbReference type="STRING" id="3871.A0A4P1RFX8"/>
<sequence>MAALHFSATSRHVNSPLHYNSKLSITGFSQRNSICWLFFIRKSNSKRALRKLVVKNVASDKRQELNEPLSKQGMDWFYRFTFLHSLYDCISMESMGSASIASSIKYHAEFKTSFSPEKCELGKAYLATAQSVCDSLIINWNAIDDYYEKINVKQAYYMSMEYLQVCYVLYPGDESLEGKVLRLKQQYTLCSASLQDIFARFEKRSGNTVNWDTFPEKVVVQMNDTHPTLCIPELIRILMDVKGLSWEKAWDITKRHVEIICPLLPRHVEIIRRIDEDFIHEIVSKYGTDDLDLLQQKLRKMRILENIELPNSVIELLNHLKKVPASEDVKEIGLDDNDIKATEEKEDEDDNSAGEDTDKKTEWTFEVDPNLPRMVRMANLCVVGGLSVNGVAEIVKDEVFDEFYKVRIAAEYDCVTDLEKLAVLRKFADNEDLQLEWTESKKRNKIKVASFLKEKTGYVVNPNAMFDVQKGNPWEILRNDVSYPVKFYGEVISGPNGTKQWIGGENILAVAYDVPIPGYKTRTTINLRLWSTKVSPAEFDLQAFNTGDHAKAYAAMNNAEKVFRYSFITLYPNSSQNSLLLI</sequence>
<dbReference type="GO" id="GO:0005980">
    <property type="term" value="P:glycogen catabolic process"/>
    <property type="evidence" value="ECO:0007669"/>
    <property type="project" value="TreeGrafter"/>
</dbReference>
<proteinExistence type="inferred from homology"/>
<comment type="catalytic activity">
    <reaction evidence="2">
        <text>[(1-&gt;4)-alpha-D-glucosyl](n) + phosphate = [(1-&gt;4)-alpha-D-glucosyl](n-1) + alpha-D-glucose 1-phosphate</text>
        <dbReference type="Rhea" id="RHEA:41732"/>
        <dbReference type="Rhea" id="RHEA-COMP:9584"/>
        <dbReference type="Rhea" id="RHEA-COMP:9586"/>
        <dbReference type="ChEBI" id="CHEBI:15444"/>
        <dbReference type="ChEBI" id="CHEBI:43474"/>
        <dbReference type="ChEBI" id="CHEBI:58601"/>
        <dbReference type="EC" id="2.4.1.1"/>
    </reaction>
</comment>
<evidence type="ECO:0000313" key="4">
    <source>
        <dbReference type="EMBL" id="OIW10248.1"/>
    </source>
</evidence>
<evidence type="ECO:0000256" key="1">
    <source>
        <dbReference type="ARBA" id="ARBA00006047"/>
    </source>
</evidence>
<reference evidence="4 5" key="1">
    <citation type="journal article" date="2017" name="Plant Biotechnol. J.">
        <title>A comprehensive draft genome sequence for lupin (Lupinus angustifolius), an emerging health food: insights into plant-microbe interactions and legume evolution.</title>
        <authorList>
            <person name="Hane J.K."/>
            <person name="Ming Y."/>
            <person name="Kamphuis L.G."/>
            <person name="Nelson M.N."/>
            <person name="Garg G."/>
            <person name="Atkins C.A."/>
            <person name="Bayer P.E."/>
            <person name="Bravo A."/>
            <person name="Bringans S."/>
            <person name="Cannon S."/>
            <person name="Edwards D."/>
            <person name="Foley R."/>
            <person name="Gao L.L."/>
            <person name="Harrison M.J."/>
            <person name="Huang W."/>
            <person name="Hurgobin B."/>
            <person name="Li S."/>
            <person name="Liu C.W."/>
            <person name="McGrath A."/>
            <person name="Morahan G."/>
            <person name="Murray J."/>
            <person name="Weller J."/>
            <person name="Jian J."/>
            <person name="Singh K.B."/>
        </authorList>
    </citation>
    <scope>NUCLEOTIDE SEQUENCE [LARGE SCALE GENOMIC DNA]</scope>
    <source>
        <strain evidence="5">cv. Tanjil</strain>
        <tissue evidence="4">Whole plant</tissue>
    </source>
</reference>
<accession>A0A4P1RFX8</accession>
<keyword evidence="2" id="KW-0663">Pyridoxal phosphate</keyword>
<feature type="compositionally biased region" description="Acidic residues" evidence="3">
    <location>
        <begin position="344"/>
        <end position="355"/>
    </location>
</feature>
<dbReference type="GO" id="GO:0030170">
    <property type="term" value="F:pyridoxal phosphate binding"/>
    <property type="evidence" value="ECO:0007669"/>
    <property type="project" value="TreeGrafter"/>
</dbReference>
<feature type="region of interest" description="Disordered" evidence="3">
    <location>
        <begin position="334"/>
        <end position="360"/>
    </location>
</feature>
<protein>
    <recommendedName>
        <fullName evidence="2">Alpha-1,4 glucan phosphorylase</fullName>
        <ecNumber evidence="2">2.4.1.1</ecNumber>
    </recommendedName>
</protein>
<dbReference type="SUPFAM" id="SSF53756">
    <property type="entry name" value="UDP-Glycosyltransferase/glycogen phosphorylase"/>
    <property type="match status" value="3"/>
</dbReference>
<dbReference type="Gramene" id="OIW10248">
    <property type="protein sequence ID" value="OIW10248"/>
    <property type="gene ID" value="TanjilG_27999"/>
</dbReference>
<dbReference type="EC" id="2.4.1.1" evidence="2"/>
<dbReference type="Gene3D" id="3.40.50.2000">
    <property type="entry name" value="Glycogen Phosphorylase B"/>
    <property type="match status" value="3"/>
</dbReference>
<dbReference type="EMBL" id="CM007366">
    <property type="protein sequence ID" value="OIW10248.1"/>
    <property type="molecule type" value="Genomic_DNA"/>
</dbReference>
<name>A0A4P1RFX8_LUPAN</name>
<organism evidence="4 5">
    <name type="scientific">Lupinus angustifolius</name>
    <name type="common">Narrow-leaved blue lupine</name>
    <dbReference type="NCBI Taxonomy" id="3871"/>
    <lineage>
        <taxon>Eukaryota</taxon>
        <taxon>Viridiplantae</taxon>
        <taxon>Streptophyta</taxon>
        <taxon>Embryophyta</taxon>
        <taxon>Tracheophyta</taxon>
        <taxon>Spermatophyta</taxon>
        <taxon>Magnoliopsida</taxon>
        <taxon>eudicotyledons</taxon>
        <taxon>Gunneridae</taxon>
        <taxon>Pentapetalae</taxon>
        <taxon>rosids</taxon>
        <taxon>fabids</taxon>
        <taxon>Fabales</taxon>
        <taxon>Fabaceae</taxon>
        <taxon>Papilionoideae</taxon>
        <taxon>50 kb inversion clade</taxon>
        <taxon>genistoids sensu lato</taxon>
        <taxon>core genistoids</taxon>
        <taxon>Genisteae</taxon>
        <taxon>Lupinus</taxon>
    </lineage>
</organism>
<dbReference type="PANTHER" id="PTHR11468">
    <property type="entry name" value="GLYCOGEN PHOSPHORYLASE"/>
    <property type="match status" value="1"/>
</dbReference>
<comment type="similarity">
    <text evidence="1 2">Belongs to the glycogen phosphorylase family.</text>
</comment>
<comment type="function">
    <text evidence="2">Allosteric enzyme that catalyzes the rate-limiting step in glycogen catabolism, the phosphorolytic cleavage of glycogen to produce glucose-1-phosphate, and plays a central role in maintaining cellular and organismal glucose homeostasis.</text>
</comment>
<evidence type="ECO:0000256" key="2">
    <source>
        <dbReference type="RuleBase" id="RU000587"/>
    </source>
</evidence>
<dbReference type="GO" id="GO:0008184">
    <property type="term" value="F:glycogen phosphorylase activity"/>
    <property type="evidence" value="ECO:0007669"/>
    <property type="project" value="InterPro"/>
</dbReference>
<keyword evidence="2" id="KW-0328">Glycosyltransferase</keyword>
<dbReference type="GO" id="GO:0005737">
    <property type="term" value="C:cytoplasm"/>
    <property type="evidence" value="ECO:0007669"/>
    <property type="project" value="TreeGrafter"/>
</dbReference>
<evidence type="ECO:0000313" key="5">
    <source>
        <dbReference type="Proteomes" id="UP000188354"/>
    </source>
</evidence>
<feature type="compositionally biased region" description="Basic and acidic residues" evidence="3">
    <location>
        <begin position="334"/>
        <end position="343"/>
    </location>
</feature>
<keyword evidence="2" id="KW-0808">Transferase</keyword>
<dbReference type="PANTHER" id="PTHR11468:SF27">
    <property type="entry name" value="ALPHA-1,4 GLUCAN PHOSPHORYLASE L-2 ISOZYME, CHLOROPLASTIC_AMYLOPLASTIC"/>
    <property type="match status" value="1"/>
</dbReference>
<dbReference type="AlphaFoldDB" id="A0A4P1RFX8"/>
<comment type="cofactor">
    <cofactor evidence="2">
        <name>pyridoxal 5'-phosphate</name>
        <dbReference type="ChEBI" id="CHEBI:597326"/>
    </cofactor>
</comment>
<keyword evidence="5" id="KW-1185">Reference proteome</keyword>
<evidence type="ECO:0000256" key="3">
    <source>
        <dbReference type="SAM" id="MobiDB-lite"/>
    </source>
</evidence>
<dbReference type="Proteomes" id="UP000188354">
    <property type="component" value="Chromosome LG06"/>
</dbReference>
<gene>
    <name evidence="4" type="ORF">TanjilG_27999</name>
</gene>
<dbReference type="Pfam" id="PF00343">
    <property type="entry name" value="Phosphorylase"/>
    <property type="match status" value="2"/>
</dbReference>